<protein>
    <submittedName>
        <fullName evidence="3">Mannose-6-phosphate isomerase, cupin superfamily</fullName>
    </submittedName>
</protein>
<dbReference type="Proteomes" id="UP000184532">
    <property type="component" value="Unassembled WGS sequence"/>
</dbReference>
<dbReference type="PANTHER" id="PTHR35848:SF9">
    <property type="entry name" value="SLL1358 PROTEIN"/>
    <property type="match status" value="1"/>
</dbReference>
<dbReference type="Gene3D" id="2.60.120.10">
    <property type="entry name" value="Jelly Rolls"/>
    <property type="match status" value="1"/>
</dbReference>
<dbReference type="PANTHER" id="PTHR35848">
    <property type="entry name" value="OXALATE-BINDING PROTEIN"/>
    <property type="match status" value="1"/>
</dbReference>
<keyword evidence="1" id="KW-0479">Metal-binding</keyword>
<dbReference type="SUPFAM" id="SSF51182">
    <property type="entry name" value="RmlC-like cupins"/>
    <property type="match status" value="1"/>
</dbReference>
<dbReference type="STRING" id="570519.SAMN04488116_1761"/>
<proteinExistence type="predicted"/>
<feature type="domain" description="Cupin type-2" evidence="2">
    <location>
        <begin position="34"/>
        <end position="100"/>
    </location>
</feature>
<organism evidence="3 4">
    <name type="scientific">Flagellimonas flava</name>
    <dbReference type="NCBI Taxonomy" id="570519"/>
    <lineage>
        <taxon>Bacteria</taxon>
        <taxon>Pseudomonadati</taxon>
        <taxon>Bacteroidota</taxon>
        <taxon>Flavobacteriia</taxon>
        <taxon>Flavobacteriales</taxon>
        <taxon>Flavobacteriaceae</taxon>
        <taxon>Flagellimonas</taxon>
    </lineage>
</organism>
<dbReference type="InterPro" id="IPR011051">
    <property type="entry name" value="RmlC_Cupin_sf"/>
</dbReference>
<dbReference type="InterPro" id="IPR051610">
    <property type="entry name" value="GPI/OXD"/>
</dbReference>
<evidence type="ECO:0000313" key="4">
    <source>
        <dbReference type="Proteomes" id="UP000184532"/>
    </source>
</evidence>
<evidence type="ECO:0000313" key="3">
    <source>
        <dbReference type="EMBL" id="SHG55914.1"/>
    </source>
</evidence>
<gene>
    <name evidence="3" type="ORF">SAMN04488116_1761</name>
</gene>
<dbReference type="AlphaFoldDB" id="A0A1M5KSY8"/>
<accession>A0A1M5KSY8</accession>
<keyword evidence="3" id="KW-0413">Isomerase</keyword>
<dbReference type="GO" id="GO:0016853">
    <property type="term" value="F:isomerase activity"/>
    <property type="evidence" value="ECO:0007669"/>
    <property type="project" value="UniProtKB-KW"/>
</dbReference>
<dbReference type="EMBL" id="FQWL01000002">
    <property type="protein sequence ID" value="SHG55914.1"/>
    <property type="molecule type" value="Genomic_DNA"/>
</dbReference>
<keyword evidence="4" id="KW-1185">Reference proteome</keyword>
<evidence type="ECO:0000256" key="1">
    <source>
        <dbReference type="ARBA" id="ARBA00022723"/>
    </source>
</evidence>
<dbReference type="OrthoDB" id="9806121at2"/>
<name>A0A1M5KSY8_9FLAO</name>
<evidence type="ECO:0000259" key="2">
    <source>
        <dbReference type="Pfam" id="PF07883"/>
    </source>
</evidence>
<dbReference type="RefSeq" id="WP_073178442.1">
    <property type="nucleotide sequence ID" value="NZ_FQWL01000002.1"/>
</dbReference>
<dbReference type="GO" id="GO:0046872">
    <property type="term" value="F:metal ion binding"/>
    <property type="evidence" value="ECO:0007669"/>
    <property type="project" value="UniProtKB-KW"/>
</dbReference>
<dbReference type="InterPro" id="IPR013096">
    <property type="entry name" value="Cupin_2"/>
</dbReference>
<sequence length="115" mass="13360">MIRSKENSEHYHWGQQCSGWHLVKSEQLSVIEELMPPNTSEKKHFHEHAQQFFRILKGIATFALEHETVQVPAGQGIHIPPKTKHQIRNDQQENLEFLVISQPTTNGDRIEIESK</sequence>
<dbReference type="InterPro" id="IPR014710">
    <property type="entry name" value="RmlC-like_jellyroll"/>
</dbReference>
<reference evidence="4" key="1">
    <citation type="submission" date="2016-11" db="EMBL/GenBank/DDBJ databases">
        <authorList>
            <person name="Varghese N."/>
            <person name="Submissions S."/>
        </authorList>
    </citation>
    <scope>NUCLEOTIDE SEQUENCE [LARGE SCALE GENOMIC DNA]</scope>
    <source>
        <strain evidence="4">DSM 22638</strain>
    </source>
</reference>
<dbReference type="Pfam" id="PF07883">
    <property type="entry name" value="Cupin_2"/>
    <property type="match status" value="1"/>
</dbReference>